<comment type="cofactor">
    <cofactor evidence="1">
        <name>FAD</name>
        <dbReference type="ChEBI" id="CHEBI:57692"/>
    </cofactor>
</comment>
<evidence type="ECO:0000313" key="8">
    <source>
        <dbReference type="Proteomes" id="UP000554837"/>
    </source>
</evidence>
<name>A0A840S6L6_9BURK</name>
<keyword evidence="8" id="KW-1185">Reference proteome</keyword>
<comment type="caution">
    <text evidence="7">The sequence shown here is derived from an EMBL/GenBank/DDBJ whole genome shotgun (WGS) entry which is preliminary data.</text>
</comment>
<dbReference type="Proteomes" id="UP000554837">
    <property type="component" value="Unassembled WGS sequence"/>
</dbReference>
<dbReference type="Gene3D" id="3.30.43.10">
    <property type="entry name" value="Uridine Diphospho-n-acetylenolpyruvylglucosamine Reductase, domain 2"/>
    <property type="match status" value="1"/>
</dbReference>
<keyword evidence="3" id="KW-0285">Flavoprotein</keyword>
<dbReference type="InterPro" id="IPR050416">
    <property type="entry name" value="FAD-linked_Oxidoreductase"/>
</dbReference>
<evidence type="ECO:0000256" key="4">
    <source>
        <dbReference type="ARBA" id="ARBA00022827"/>
    </source>
</evidence>
<dbReference type="InterPro" id="IPR006094">
    <property type="entry name" value="Oxid_FAD_bind_N"/>
</dbReference>
<accession>A0A840S6L6</accession>
<comment type="similarity">
    <text evidence="2">Belongs to the oxygen-dependent FAD-linked oxidoreductase family.</text>
</comment>
<keyword evidence="5" id="KW-0560">Oxidoreductase</keyword>
<dbReference type="RefSeq" id="WP_138858220.1">
    <property type="nucleotide sequence ID" value="NZ_CP040709.1"/>
</dbReference>
<protein>
    <recommendedName>
        <fullName evidence="6">FAD-binding PCMH-type domain-containing protein</fullName>
    </recommendedName>
</protein>
<evidence type="ECO:0000256" key="1">
    <source>
        <dbReference type="ARBA" id="ARBA00001974"/>
    </source>
</evidence>
<dbReference type="SUPFAM" id="SSF56176">
    <property type="entry name" value="FAD-binding/transporter-associated domain-like"/>
    <property type="match status" value="1"/>
</dbReference>
<dbReference type="PROSITE" id="PS51387">
    <property type="entry name" value="FAD_PCMH"/>
    <property type="match status" value="1"/>
</dbReference>
<dbReference type="AlphaFoldDB" id="A0A840S6L6"/>
<dbReference type="InterPro" id="IPR016167">
    <property type="entry name" value="FAD-bd_PCMH_sub1"/>
</dbReference>
<evidence type="ECO:0000256" key="3">
    <source>
        <dbReference type="ARBA" id="ARBA00022630"/>
    </source>
</evidence>
<feature type="domain" description="FAD-binding PCMH-type" evidence="6">
    <location>
        <begin position="49"/>
        <end position="217"/>
    </location>
</feature>
<dbReference type="Gene3D" id="3.30.465.10">
    <property type="match status" value="1"/>
</dbReference>
<dbReference type="GO" id="GO:0016491">
    <property type="term" value="F:oxidoreductase activity"/>
    <property type="evidence" value="ECO:0007669"/>
    <property type="project" value="UniProtKB-KW"/>
</dbReference>
<dbReference type="Gene3D" id="3.40.462.20">
    <property type="match status" value="1"/>
</dbReference>
<dbReference type="InterPro" id="IPR016169">
    <property type="entry name" value="FAD-bd_PCMH_sub2"/>
</dbReference>
<dbReference type="PANTHER" id="PTHR42973:SF39">
    <property type="entry name" value="FAD-BINDING PCMH-TYPE DOMAIN-CONTAINING PROTEIN"/>
    <property type="match status" value="1"/>
</dbReference>
<dbReference type="EMBL" id="JACHHO010000003">
    <property type="protein sequence ID" value="MBB5205242.1"/>
    <property type="molecule type" value="Genomic_DNA"/>
</dbReference>
<keyword evidence="4" id="KW-0274">FAD</keyword>
<evidence type="ECO:0000256" key="5">
    <source>
        <dbReference type="ARBA" id="ARBA00023002"/>
    </source>
</evidence>
<sequence>MSLGAVPEREPITDRDWLSLRAQLKGTLVLPAEQPAVIGVGKQLAAGKPLVRPQAWVRCTDAEDLRRAWDFVLEHGLPVGLRSGGHCFADLSSSAGLLLDLELMNTWRLEGDRLICGPGCTSGQLNAELARRGRRIPTGGCPSVGLGGLALVGGFGFQGRSTGLLSDQLDAAQALDAAGQLIQVDEQEHADLFWALRGAGAGQFAVLTELNLRTSAAQAGTAVYARWTLEGAEERLQAWMAWAPTADERVNLEMQLTQGDDDEEPPCLELFGLVMAVPSAAAQLLEPMRRALGDGLRCWPLSESEAAAYCCGLLDRQGRPAWQPSRPYREHGYQFTQSDFFDVSPQAGAWTELLRSFAAERRYAEHREIEFIPWGGAYARGPDSAFVHRQARALIRYTCVVGARSSQAQREQALTWVRGVRGCLQPSANGEAYQGYADPWREDVLTAYYGRALARLREVKRRWDPDQRLRHAQSIAPV</sequence>
<organism evidence="7 8">
    <name type="scientific">Inhella inkyongensis</name>
    <dbReference type="NCBI Taxonomy" id="392593"/>
    <lineage>
        <taxon>Bacteria</taxon>
        <taxon>Pseudomonadati</taxon>
        <taxon>Pseudomonadota</taxon>
        <taxon>Betaproteobacteria</taxon>
        <taxon>Burkholderiales</taxon>
        <taxon>Sphaerotilaceae</taxon>
        <taxon>Inhella</taxon>
    </lineage>
</organism>
<evidence type="ECO:0000259" key="6">
    <source>
        <dbReference type="PROSITE" id="PS51387"/>
    </source>
</evidence>
<evidence type="ECO:0000256" key="2">
    <source>
        <dbReference type="ARBA" id="ARBA00005466"/>
    </source>
</evidence>
<dbReference type="Pfam" id="PF08031">
    <property type="entry name" value="BBE"/>
    <property type="match status" value="1"/>
</dbReference>
<dbReference type="OrthoDB" id="9775082at2"/>
<dbReference type="PANTHER" id="PTHR42973">
    <property type="entry name" value="BINDING OXIDOREDUCTASE, PUTATIVE (AFU_ORTHOLOGUE AFUA_1G17690)-RELATED"/>
    <property type="match status" value="1"/>
</dbReference>
<dbReference type="InterPro" id="IPR012951">
    <property type="entry name" value="BBE"/>
</dbReference>
<dbReference type="Pfam" id="PF01565">
    <property type="entry name" value="FAD_binding_4"/>
    <property type="match status" value="1"/>
</dbReference>
<dbReference type="GO" id="GO:0071949">
    <property type="term" value="F:FAD binding"/>
    <property type="evidence" value="ECO:0007669"/>
    <property type="project" value="InterPro"/>
</dbReference>
<dbReference type="InterPro" id="IPR016166">
    <property type="entry name" value="FAD-bd_PCMH"/>
</dbReference>
<proteinExistence type="inferred from homology"/>
<evidence type="ECO:0000313" key="7">
    <source>
        <dbReference type="EMBL" id="MBB5205242.1"/>
    </source>
</evidence>
<gene>
    <name evidence="7" type="ORF">HNQ51_002561</name>
</gene>
<dbReference type="InterPro" id="IPR036318">
    <property type="entry name" value="FAD-bd_PCMH-like_sf"/>
</dbReference>
<reference evidence="7 8" key="1">
    <citation type="submission" date="2020-08" db="EMBL/GenBank/DDBJ databases">
        <title>Genomic Encyclopedia of Type Strains, Phase IV (KMG-IV): sequencing the most valuable type-strain genomes for metagenomic binning, comparative biology and taxonomic classification.</title>
        <authorList>
            <person name="Goeker M."/>
        </authorList>
    </citation>
    <scope>NUCLEOTIDE SEQUENCE [LARGE SCALE GENOMIC DNA]</scope>
    <source>
        <strain evidence="7 8">DSM 23958</strain>
    </source>
</reference>